<accession>A0A2P5AYE2</accession>
<evidence type="ECO:0000256" key="9">
    <source>
        <dbReference type="SAM" id="Phobius"/>
    </source>
</evidence>
<organism evidence="10 11">
    <name type="scientific">Parasponia andersonii</name>
    <name type="common">Sponia andersonii</name>
    <dbReference type="NCBI Taxonomy" id="3476"/>
    <lineage>
        <taxon>Eukaryota</taxon>
        <taxon>Viridiplantae</taxon>
        <taxon>Streptophyta</taxon>
        <taxon>Embryophyta</taxon>
        <taxon>Tracheophyta</taxon>
        <taxon>Spermatophyta</taxon>
        <taxon>Magnoliopsida</taxon>
        <taxon>eudicotyledons</taxon>
        <taxon>Gunneridae</taxon>
        <taxon>Pentapetalae</taxon>
        <taxon>rosids</taxon>
        <taxon>fabids</taxon>
        <taxon>Rosales</taxon>
        <taxon>Cannabaceae</taxon>
        <taxon>Parasponia</taxon>
    </lineage>
</organism>
<dbReference type="AlphaFoldDB" id="A0A2P5AYE2"/>
<dbReference type="GO" id="GO:0010344">
    <property type="term" value="P:seed oilbody biogenesis"/>
    <property type="evidence" value="ECO:0007669"/>
    <property type="project" value="TreeGrafter"/>
</dbReference>
<protein>
    <recommendedName>
        <fullName evidence="7">Oleosin</fullName>
    </recommendedName>
</protein>
<dbReference type="GO" id="GO:0012511">
    <property type="term" value="C:monolayer-surrounded lipid storage body"/>
    <property type="evidence" value="ECO:0007669"/>
    <property type="project" value="InterPro"/>
</dbReference>
<comment type="subcellular location">
    <subcellularLocation>
        <location evidence="7">Lipid droplet</location>
    </subcellularLocation>
    <subcellularLocation>
        <location evidence="7">Membrane</location>
        <topology evidence="7">Multi-pass membrane protein</topology>
    </subcellularLocation>
</comment>
<feature type="transmembrane region" description="Helical" evidence="9">
    <location>
        <begin position="69"/>
        <end position="89"/>
    </location>
</feature>
<dbReference type="Pfam" id="PF01277">
    <property type="entry name" value="Oleosin"/>
    <property type="match status" value="1"/>
</dbReference>
<feature type="transmembrane region" description="Helical" evidence="9">
    <location>
        <begin position="35"/>
        <end position="57"/>
    </location>
</feature>
<reference evidence="11" key="1">
    <citation type="submission" date="2016-06" db="EMBL/GenBank/DDBJ databases">
        <title>Parallel loss of symbiosis genes in relatives of nitrogen-fixing non-legume Parasponia.</title>
        <authorList>
            <person name="Van Velzen R."/>
            <person name="Holmer R."/>
            <person name="Bu F."/>
            <person name="Rutten L."/>
            <person name="Van Zeijl A."/>
            <person name="Liu W."/>
            <person name="Santuari L."/>
            <person name="Cao Q."/>
            <person name="Sharma T."/>
            <person name="Shen D."/>
            <person name="Roswanjaya Y."/>
            <person name="Wardhani T."/>
            <person name="Kalhor M.S."/>
            <person name="Jansen J."/>
            <person name="Van den Hoogen J."/>
            <person name="Gungor B."/>
            <person name="Hartog M."/>
            <person name="Hontelez J."/>
            <person name="Verver J."/>
            <person name="Yang W.-C."/>
            <person name="Schijlen E."/>
            <person name="Repin R."/>
            <person name="Schilthuizen M."/>
            <person name="Schranz E."/>
            <person name="Heidstra R."/>
            <person name="Miyata K."/>
            <person name="Fedorova E."/>
            <person name="Kohlen W."/>
            <person name="Bisseling T."/>
            <person name="Smit S."/>
            <person name="Geurts R."/>
        </authorList>
    </citation>
    <scope>NUCLEOTIDE SEQUENCE [LARGE SCALE GENOMIC DNA]</scope>
    <source>
        <strain evidence="11">cv. WU1-14</strain>
    </source>
</reference>
<evidence type="ECO:0000256" key="3">
    <source>
        <dbReference type="ARBA" id="ARBA00022677"/>
    </source>
</evidence>
<comment type="function">
    <text evidence="1">May have a structural role to stabilize the lipid body during desiccation of the seed by preventing coalescence of the oil. Probably interacts with both lipid and phospholipid moieties of lipid bodies. May also provide recognition signals for specific lipase anchorage in lipolysis during seedling growth.</text>
</comment>
<dbReference type="OrthoDB" id="1929188at2759"/>
<evidence type="ECO:0000313" key="10">
    <source>
        <dbReference type="EMBL" id="PON41582.1"/>
    </source>
</evidence>
<dbReference type="PROSITE" id="PS00811">
    <property type="entry name" value="OLEOSINS"/>
    <property type="match status" value="1"/>
</dbReference>
<evidence type="ECO:0000256" key="8">
    <source>
        <dbReference type="SAM" id="MobiDB-lite"/>
    </source>
</evidence>
<feature type="transmembrane region" description="Helical" evidence="9">
    <location>
        <begin position="95"/>
        <end position="112"/>
    </location>
</feature>
<keyword evidence="3 7" id="KW-0551">Lipid droplet</keyword>
<dbReference type="GO" id="GO:0016020">
    <property type="term" value="C:membrane"/>
    <property type="evidence" value="ECO:0007669"/>
    <property type="project" value="UniProtKB-SubCell"/>
</dbReference>
<evidence type="ECO:0000313" key="11">
    <source>
        <dbReference type="Proteomes" id="UP000237105"/>
    </source>
</evidence>
<sequence>MADRPQPHQLQVHPQFGVGKGYGQQPGQGPSTGKVLLVLALLPVGGTLLALAGLTLMGTVLGLVVSTPVFLLFSPVLVPAALTIGLAVMGFLTSGAFGVTGLSSLSWVFNYFRRAAVPEQLDFAKRRAQDAAAYAGQKTREVGQEIQSKTQEGKRT</sequence>
<keyword evidence="6 9" id="KW-0472">Membrane</keyword>
<evidence type="ECO:0000256" key="7">
    <source>
        <dbReference type="RuleBase" id="RU000540"/>
    </source>
</evidence>
<feature type="region of interest" description="Disordered" evidence="8">
    <location>
        <begin position="135"/>
        <end position="156"/>
    </location>
</feature>
<gene>
    <name evidence="10" type="ORF">PanWU01x14_288540</name>
</gene>
<comment type="similarity">
    <text evidence="2 7">Belongs to the oleosin family.</text>
</comment>
<keyword evidence="11" id="KW-1185">Reference proteome</keyword>
<dbReference type="GO" id="GO:0050826">
    <property type="term" value="P:response to freezing"/>
    <property type="evidence" value="ECO:0007669"/>
    <property type="project" value="TreeGrafter"/>
</dbReference>
<dbReference type="EMBL" id="JXTB01000412">
    <property type="protein sequence ID" value="PON41582.1"/>
    <property type="molecule type" value="Genomic_DNA"/>
</dbReference>
<evidence type="ECO:0000256" key="1">
    <source>
        <dbReference type="ARBA" id="ARBA00002582"/>
    </source>
</evidence>
<evidence type="ECO:0000256" key="5">
    <source>
        <dbReference type="ARBA" id="ARBA00022989"/>
    </source>
</evidence>
<dbReference type="InterPro" id="IPR000136">
    <property type="entry name" value="Oleosin"/>
</dbReference>
<proteinExistence type="inferred from homology"/>
<evidence type="ECO:0000256" key="2">
    <source>
        <dbReference type="ARBA" id="ARBA00010858"/>
    </source>
</evidence>
<dbReference type="PANTHER" id="PTHR33203">
    <property type="entry name" value="OLEOSIN"/>
    <property type="match status" value="1"/>
</dbReference>
<dbReference type="GO" id="GO:0019915">
    <property type="term" value="P:lipid storage"/>
    <property type="evidence" value="ECO:0007669"/>
    <property type="project" value="TreeGrafter"/>
</dbReference>
<dbReference type="STRING" id="3476.A0A2P5AYE2"/>
<evidence type="ECO:0000256" key="4">
    <source>
        <dbReference type="ARBA" id="ARBA00022692"/>
    </source>
</evidence>
<keyword evidence="4 9" id="KW-0812">Transmembrane</keyword>
<dbReference type="PANTHER" id="PTHR33203:SF44">
    <property type="entry name" value="OLEOSIN 20.3 KDA"/>
    <property type="match status" value="1"/>
</dbReference>
<name>A0A2P5AYE2_PARAD</name>
<dbReference type="Proteomes" id="UP000237105">
    <property type="component" value="Unassembled WGS sequence"/>
</dbReference>
<comment type="caution">
    <text evidence="10">The sequence shown here is derived from an EMBL/GenBank/DDBJ whole genome shotgun (WGS) entry which is preliminary data.</text>
</comment>
<evidence type="ECO:0000256" key="6">
    <source>
        <dbReference type="ARBA" id="ARBA00023136"/>
    </source>
</evidence>
<keyword evidence="5 9" id="KW-1133">Transmembrane helix</keyword>